<dbReference type="InterPro" id="IPR036388">
    <property type="entry name" value="WH-like_DNA-bd_sf"/>
</dbReference>
<evidence type="ECO:0000313" key="8">
    <source>
        <dbReference type="Proteomes" id="UP000198379"/>
    </source>
</evidence>
<keyword evidence="8" id="KW-1185">Reference proteome</keyword>
<evidence type="ECO:0000259" key="6">
    <source>
        <dbReference type="Pfam" id="PF08281"/>
    </source>
</evidence>
<dbReference type="SUPFAM" id="SSF88946">
    <property type="entry name" value="Sigma2 domain of RNA polymerase sigma factors"/>
    <property type="match status" value="1"/>
</dbReference>
<dbReference type="CDD" id="cd06171">
    <property type="entry name" value="Sigma70_r4"/>
    <property type="match status" value="1"/>
</dbReference>
<keyword evidence="4" id="KW-0804">Transcription</keyword>
<dbReference type="Gene3D" id="1.10.1740.10">
    <property type="match status" value="1"/>
</dbReference>
<sequence>MNKNELATLLKKHHKDAFLWASHCCYYNQEEGKEVLQRTYLKIVDKKAIFKEKSTFKTWLFSVIRFTAIDYLKKKKTYESLENVKIGIEDTPYEIHTIDYKKLLKQLPERQHQVLLLAFYHDMTLTEIATITQLHIGTVRTHYERGKETMRTLVLKENV</sequence>
<dbReference type="InterPro" id="IPR039425">
    <property type="entry name" value="RNA_pol_sigma-70-like"/>
</dbReference>
<dbReference type="GO" id="GO:0003677">
    <property type="term" value="F:DNA binding"/>
    <property type="evidence" value="ECO:0007669"/>
    <property type="project" value="InterPro"/>
</dbReference>
<protein>
    <submittedName>
        <fullName evidence="7">RNA polymerase sigma-70 factor, ECF subfamily</fullName>
    </submittedName>
</protein>
<dbReference type="Pfam" id="PF04542">
    <property type="entry name" value="Sigma70_r2"/>
    <property type="match status" value="1"/>
</dbReference>
<feature type="domain" description="RNA polymerase sigma factor 70 region 4 type 2" evidence="6">
    <location>
        <begin position="102"/>
        <end position="150"/>
    </location>
</feature>
<evidence type="ECO:0000256" key="2">
    <source>
        <dbReference type="ARBA" id="ARBA00023015"/>
    </source>
</evidence>
<evidence type="ECO:0000256" key="1">
    <source>
        <dbReference type="ARBA" id="ARBA00010641"/>
    </source>
</evidence>
<reference evidence="7 8" key="1">
    <citation type="submission" date="2017-06" db="EMBL/GenBank/DDBJ databases">
        <authorList>
            <person name="Kim H.J."/>
            <person name="Triplett B.A."/>
        </authorList>
    </citation>
    <scope>NUCLEOTIDE SEQUENCE [LARGE SCALE GENOMIC DNA]</scope>
    <source>
        <strain evidence="7 8">DSM 25597</strain>
    </source>
</reference>
<dbReference type="RefSeq" id="WP_089369981.1">
    <property type="nucleotide sequence ID" value="NZ_BMEP01000002.1"/>
</dbReference>
<dbReference type="Gene3D" id="1.10.10.10">
    <property type="entry name" value="Winged helix-like DNA-binding domain superfamily/Winged helix DNA-binding domain"/>
    <property type="match status" value="1"/>
</dbReference>
<evidence type="ECO:0000256" key="3">
    <source>
        <dbReference type="ARBA" id="ARBA00023082"/>
    </source>
</evidence>
<keyword evidence="2" id="KW-0805">Transcription regulation</keyword>
<accession>A0A238W376</accession>
<dbReference type="InterPro" id="IPR014284">
    <property type="entry name" value="RNA_pol_sigma-70_dom"/>
</dbReference>
<dbReference type="InterPro" id="IPR013325">
    <property type="entry name" value="RNA_pol_sigma_r2"/>
</dbReference>
<dbReference type="GO" id="GO:0016987">
    <property type="term" value="F:sigma factor activity"/>
    <property type="evidence" value="ECO:0007669"/>
    <property type="project" value="UniProtKB-KW"/>
</dbReference>
<dbReference type="InterPro" id="IPR013324">
    <property type="entry name" value="RNA_pol_sigma_r3/r4-like"/>
</dbReference>
<evidence type="ECO:0000256" key="4">
    <source>
        <dbReference type="ARBA" id="ARBA00023163"/>
    </source>
</evidence>
<dbReference type="InterPro" id="IPR007627">
    <property type="entry name" value="RNA_pol_sigma70_r2"/>
</dbReference>
<dbReference type="PANTHER" id="PTHR43133:SF51">
    <property type="entry name" value="RNA POLYMERASE SIGMA FACTOR"/>
    <property type="match status" value="1"/>
</dbReference>
<gene>
    <name evidence="7" type="ORF">SAMN06265376_101654</name>
</gene>
<dbReference type="NCBIfam" id="TIGR02937">
    <property type="entry name" value="sigma70-ECF"/>
    <property type="match status" value="1"/>
</dbReference>
<dbReference type="Pfam" id="PF08281">
    <property type="entry name" value="Sigma70_r4_2"/>
    <property type="match status" value="1"/>
</dbReference>
<dbReference type="GO" id="GO:0006352">
    <property type="term" value="P:DNA-templated transcription initiation"/>
    <property type="evidence" value="ECO:0007669"/>
    <property type="project" value="InterPro"/>
</dbReference>
<proteinExistence type="inferred from homology"/>
<dbReference type="SUPFAM" id="SSF88659">
    <property type="entry name" value="Sigma3 and sigma4 domains of RNA polymerase sigma factors"/>
    <property type="match status" value="1"/>
</dbReference>
<dbReference type="PANTHER" id="PTHR43133">
    <property type="entry name" value="RNA POLYMERASE ECF-TYPE SIGMA FACTO"/>
    <property type="match status" value="1"/>
</dbReference>
<evidence type="ECO:0000259" key="5">
    <source>
        <dbReference type="Pfam" id="PF04542"/>
    </source>
</evidence>
<comment type="similarity">
    <text evidence="1">Belongs to the sigma-70 factor family. ECF subfamily.</text>
</comment>
<organism evidence="7 8">
    <name type="scientific">Dokdonia pacifica</name>
    <dbReference type="NCBI Taxonomy" id="1627892"/>
    <lineage>
        <taxon>Bacteria</taxon>
        <taxon>Pseudomonadati</taxon>
        <taxon>Bacteroidota</taxon>
        <taxon>Flavobacteriia</taxon>
        <taxon>Flavobacteriales</taxon>
        <taxon>Flavobacteriaceae</taxon>
        <taxon>Dokdonia</taxon>
    </lineage>
</organism>
<evidence type="ECO:0000313" key="7">
    <source>
        <dbReference type="EMBL" id="SNR41065.1"/>
    </source>
</evidence>
<feature type="domain" description="RNA polymerase sigma-70 region 2" evidence="5">
    <location>
        <begin position="11"/>
        <end position="76"/>
    </location>
</feature>
<dbReference type="AlphaFoldDB" id="A0A238W376"/>
<name>A0A238W376_9FLAO</name>
<dbReference type="InterPro" id="IPR013249">
    <property type="entry name" value="RNA_pol_sigma70_r4_t2"/>
</dbReference>
<keyword evidence="3" id="KW-0731">Sigma factor</keyword>
<dbReference type="Proteomes" id="UP000198379">
    <property type="component" value="Unassembled WGS sequence"/>
</dbReference>
<dbReference type="EMBL" id="FZNY01000001">
    <property type="protein sequence ID" value="SNR41065.1"/>
    <property type="molecule type" value="Genomic_DNA"/>
</dbReference>
<dbReference type="OrthoDB" id="9795666at2"/>